<dbReference type="AlphaFoldDB" id="A0A5C8F6L9"/>
<proteinExistence type="predicted"/>
<dbReference type="PROSITE" id="PS51257">
    <property type="entry name" value="PROKAR_LIPOPROTEIN"/>
    <property type="match status" value="1"/>
</dbReference>
<accession>A0A5C8F6L9</accession>
<evidence type="ECO:0000256" key="1">
    <source>
        <dbReference type="SAM" id="Phobius"/>
    </source>
</evidence>
<dbReference type="SUPFAM" id="SSF50939">
    <property type="entry name" value="Sialidases"/>
    <property type="match status" value="1"/>
</dbReference>
<gene>
    <name evidence="2" type="ORF">EPJ70_06285</name>
</gene>
<comment type="caution">
    <text evidence="2">The sequence shown here is derived from an EMBL/GenBank/DDBJ whole genome shotgun (WGS) entry which is preliminary data.</text>
</comment>
<keyword evidence="1" id="KW-1133">Transmembrane helix</keyword>
<name>A0A5C8F6L9_9SPIR</name>
<keyword evidence="1" id="KW-0812">Transmembrane</keyword>
<dbReference type="InterPro" id="IPR036278">
    <property type="entry name" value="Sialidase_sf"/>
</dbReference>
<protein>
    <submittedName>
        <fullName evidence="2">Exo-alpha-sialidase</fullName>
    </submittedName>
</protein>
<feature type="transmembrane region" description="Helical" evidence="1">
    <location>
        <begin position="5"/>
        <end position="23"/>
    </location>
</feature>
<dbReference type="RefSeq" id="WP_147526580.1">
    <property type="nucleotide sequence ID" value="NZ_SAYG01000007.1"/>
</dbReference>
<keyword evidence="1" id="KW-0472">Membrane</keyword>
<dbReference type="Gene3D" id="2.120.10.10">
    <property type="match status" value="1"/>
</dbReference>
<evidence type="ECO:0000313" key="3">
    <source>
        <dbReference type="Proteomes" id="UP000324574"/>
    </source>
</evidence>
<dbReference type="Proteomes" id="UP000324574">
    <property type="component" value="Unassembled WGS sequence"/>
</dbReference>
<dbReference type="EMBL" id="SAYG01000007">
    <property type="protein sequence ID" value="TXJ44781.1"/>
    <property type="molecule type" value="Genomic_DNA"/>
</dbReference>
<dbReference type="CDD" id="cd15482">
    <property type="entry name" value="Sialidase_non-viral"/>
    <property type="match status" value="1"/>
</dbReference>
<reference evidence="2 3" key="1">
    <citation type="journal article" date="1992" name="Lakartidningen">
        <title>[Penicillin V and not amoxicillin is the first choice preparation in acute otitis].</title>
        <authorList>
            <person name="Kamme C."/>
            <person name="Lundgren K."/>
            <person name="Prellner K."/>
        </authorList>
    </citation>
    <scope>NUCLEOTIDE SEQUENCE [LARGE SCALE GENOMIC DNA]</scope>
    <source>
        <strain evidence="2 3">PC3714II</strain>
    </source>
</reference>
<evidence type="ECO:0000313" key="2">
    <source>
        <dbReference type="EMBL" id="TXJ44781.1"/>
    </source>
</evidence>
<organism evidence="2 3">
    <name type="scientific">Brachyspira aalborgi</name>
    <dbReference type="NCBI Taxonomy" id="29522"/>
    <lineage>
        <taxon>Bacteria</taxon>
        <taxon>Pseudomonadati</taxon>
        <taxon>Spirochaetota</taxon>
        <taxon>Spirochaetia</taxon>
        <taxon>Brachyspirales</taxon>
        <taxon>Brachyspiraceae</taxon>
        <taxon>Brachyspira</taxon>
    </lineage>
</organism>
<sequence>MRKRYFLITFAIITIIAGVWVLACKHPLGNGLTFPKAEEIEEVGIMDPDSTKSVVFNNTCIIPALTVTKDNTLIAAVGNKYLKGEILIKTSKDLGKTWISNNVEIKGDKITGFAHPFFINCNNGDILLGIATTNAGQNSVSFYRCLSGQTNWSKENGAEINRPINPKNQANNKLSPGNAFATYGNAIALKHGTNDKNTLLVPYYYKRQDKQVSGIVSTMISTNNGKTWTTNGNDEGDYSSRGAKFIEIENGNILYFINNEQGTAWFESTNCGKTSTCTTSFADEAHNEIAVMYADFVRYEFNGEDIIKSGSGKKYALMAYSSPGGTYGVKLTTDDFNNGQKGGSGKFYNQEVGTSSLSETYPSITVLKDGTICTLAAEEANEIVFKRFELKWLMNEY</sequence>